<evidence type="ECO:0000313" key="4">
    <source>
        <dbReference type="Proteomes" id="UP001515480"/>
    </source>
</evidence>
<proteinExistence type="predicted"/>
<accession>A0AB34INX7</accession>
<keyword evidence="4" id="KW-1185">Reference proteome</keyword>
<sequence>MSTTGALPSPALSAWGMALLAGALGVLWLLIALLRARLEPQEKGLADGVLRTQPSTPHSAEEDDAHEFSVGARVRFHSLLKTPELNERHGVVLRYDRSCGRFVVRREVALAGESLNVTVKAANMRGAPPPASLAEVQAIVETAPRGARVTLPRGEVAAGASAAEAGGGAVLELKSAITLAGMGSRSGGTVLNFGVAVGEDVVGELVELAGLHVVGAVEVSPRDVARVKLTKIAITAPLDAPALILDEISTIVPPDSEASGRVLLDECWVRGGRKGVEINVVGCVLRHCRIQGAANYGIHANANFSIEGCTIGDCGKSGRGGGILTRAECTQLRQINGRNENRIQRDATDTAYSGYIPNCRGCVGQCTCTAMLALANLPVIRWAGQGLGKWQHLLEM</sequence>
<gene>
    <name evidence="3" type="ORF">AB1Y20_010521</name>
</gene>
<feature type="transmembrane region" description="Helical" evidence="2">
    <location>
        <begin position="12"/>
        <end position="34"/>
    </location>
</feature>
<evidence type="ECO:0000256" key="2">
    <source>
        <dbReference type="SAM" id="Phobius"/>
    </source>
</evidence>
<dbReference type="Gene3D" id="2.160.20.10">
    <property type="entry name" value="Single-stranded right-handed beta-helix, Pectin lyase-like"/>
    <property type="match status" value="1"/>
</dbReference>
<dbReference type="SUPFAM" id="SSF51126">
    <property type="entry name" value="Pectin lyase-like"/>
    <property type="match status" value="1"/>
</dbReference>
<dbReference type="InterPro" id="IPR012334">
    <property type="entry name" value="Pectin_lyas_fold"/>
</dbReference>
<dbReference type="Proteomes" id="UP001515480">
    <property type="component" value="Unassembled WGS sequence"/>
</dbReference>
<organism evidence="3 4">
    <name type="scientific">Prymnesium parvum</name>
    <name type="common">Toxic golden alga</name>
    <dbReference type="NCBI Taxonomy" id="97485"/>
    <lineage>
        <taxon>Eukaryota</taxon>
        <taxon>Haptista</taxon>
        <taxon>Haptophyta</taxon>
        <taxon>Prymnesiophyceae</taxon>
        <taxon>Prymnesiales</taxon>
        <taxon>Prymnesiaceae</taxon>
        <taxon>Prymnesium</taxon>
    </lineage>
</organism>
<evidence type="ECO:0008006" key="5">
    <source>
        <dbReference type="Google" id="ProtNLM"/>
    </source>
</evidence>
<dbReference type="AlphaFoldDB" id="A0AB34INX7"/>
<evidence type="ECO:0000256" key="1">
    <source>
        <dbReference type="SAM" id="MobiDB-lite"/>
    </source>
</evidence>
<keyword evidence="2" id="KW-0812">Transmembrane</keyword>
<keyword evidence="2" id="KW-1133">Transmembrane helix</keyword>
<evidence type="ECO:0000313" key="3">
    <source>
        <dbReference type="EMBL" id="KAL1504111.1"/>
    </source>
</evidence>
<dbReference type="EMBL" id="JBGBPQ010000020">
    <property type="protein sequence ID" value="KAL1504111.1"/>
    <property type="molecule type" value="Genomic_DNA"/>
</dbReference>
<keyword evidence="2" id="KW-0472">Membrane</keyword>
<protein>
    <recommendedName>
        <fullName evidence="5">Right handed beta helix domain-containing protein</fullName>
    </recommendedName>
</protein>
<reference evidence="3 4" key="1">
    <citation type="journal article" date="2024" name="Science">
        <title>Giant polyketide synthase enzymes in the biosynthesis of giant marine polyether toxins.</title>
        <authorList>
            <person name="Fallon T.R."/>
            <person name="Shende V.V."/>
            <person name="Wierzbicki I.H."/>
            <person name="Pendleton A.L."/>
            <person name="Watervoot N.F."/>
            <person name="Auber R.P."/>
            <person name="Gonzalez D.J."/>
            <person name="Wisecaver J.H."/>
            <person name="Moore B.S."/>
        </authorList>
    </citation>
    <scope>NUCLEOTIDE SEQUENCE [LARGE SCALE GENOMIC DNA]</scope>
    <source>
        <strain evidence="3 4">12B1</strain>
    </source>
</reference>
<feature type="region of interest" description="Disordered" evidence="1">
    <location>
        <begin position="47"/>
        <end position="66"/>
    </location>
</feature>
<comment type="caution">
    <text evidence="3">The sequence shown here is derived from an EMBL/GenBank/DDBJ whole genome shotgun (WGS) entry which is preliminary data.</text>
</comment>
<dbReference type="InterPro" id="IPR011050">
    <property type="entry name" value="Pectin_lyase_fold/virulence"/>
</dbReference>
<name>A0AB34INX7_PRYPA</name>